<organism evidence="1 2">
    <name type="scientific">Effrenium voratum</name>
    <dbReference type="NCBI Taxonomy" id="2562239"/>
    <lineage>
        <taxon>Eukaryota</taxon>
        <taxon>Sar</taxon>
        <taxon>Alveolata</taxon>
        <taxon>Dinophyceae</taxon>
        <taxon>Suessiales</taxon>
        <taxon>Symbiodiniaceae</taxon>
        <taxon>Effrenium</taxon>
    </lineage>
</organism>
<dbReference type="Proteomes" id="UP001178507">
    <property type="component" value="Unassembled WGS sequence"/>
</dbReference>
<accession>A0AA36MN17</accession>
<comment type="caution">
    <text evidence="1">The sequence shown here is derived from an EMBL/GenBank/DDBJ whole genome shotgun (WGS) entry which is preliminary data.</text>
</comment>
<evidence type="ECO:0000313" key="2">
    <source>
        <dbReference type="Proteomes" id="UP001178507"/>
    </source>
</evidence>
<sequence>MRLHRAKKKPYNLVELTTRQGLSTVSKSHRVAVPSLASEGEACEAERADQLRVGNTVLVGGKQQKLTKVTSRQERTHLYEVRLEPDGPLEMLQLPSFGLVTFGSVASDQPDAELGRGEAEA</sequence>
<name>A0AA36MN17_9DINO</name>
<dbReference type="AlphaFoldDB" id="A0AA36MN17"/>
<reference evidence="1" key="1">
    <citation type="submission" date="2023-08" db="EMBL/GenBank/DDBJ databases">
        <authorList>
            <person name="Chen Y."/>
            <person name="Shah S."/>
            <person name="Dougan E. K."/>
            <person name="Thang M."/>
            <person name="Chan C."/>
        </authorList>
    </citation>
    <scope>NUCLEOTIDE SEQUENCE</scope>
</reference>
<gene>
    <name evidence="1" type="ORF">EVOR1521_LOCUS3729</name>
</gene>
<keyword evidence="2" id="KW-1185">Reference proteome</keyword>
<proteinExistence type="predicted"/>
<protein>
    <submittedName>
        <fullName evidence="1">Uncharacterized protein</fullName>
    </submittedName>
</protein>
<dbReference type="EMBL" id="CAUJNA010000231">
    <property type="protein sequence ID" value="CAJ1374100.1"/>
    <property type="molecule type" value="Genomic_DNA"/>
</dbReference>
<evidence type="ECO:0000313" key="1">
    <source>
        <dbReference type="EMBL" id="CAJ1374100.1"/>
    </source>
</evidence>